<reference evidence="8 9" key="1">
    <citation type="journal article" date="2011" name="J. Gen. Appl. Microbiol.">
        <title>Draft genome sequencing of the enigmatic basidiomycete Mixia osmundae.</title>
        <authorList>
            <person name="Nishida H."/>
            <person name="Nagatsuka Y."/>
            <person name="Sugiyama J."/>
        </authorList>
    </citation>
    <scope>NUCLEOTIDE SEQUENCE [LARGE SCALE GENOMIC DNA]</scope>
    <source>
        <strain evidence="9">CBS 9802 / IAM 14324 / JCM 22182 / KY 12970</strain>
    </source>
</reference>
<evidence type="ECO:0000256" key="2">
    <source>
        <dbReference type="ARBA" id="ARBA00005959"/>
    </source>
</evidence>
<sequence length="608" mass="67294">MYERADADQASSDARVIQPGVQLAEVETTRRLSERISGLALDREFTGRPIELCKLDPTAIGRGTVRQLSTIFETKCWLCGGAAQTQARTYIAGARRLAEKILIEQDVVPAALKGSACSLTMSEPNLLALLSGCILAPAPLTCQVKQVSGRACPVTRLLSTSAHRHHACTKSLWSSGKPSVYRQNLPAGTCQTLQRRLSPGENLTMRNTLLMSRKARCPHLSARIITFSTLKTGISWRLDLESLHRAYLTHLYLSSQPLTLRSSECSYGSPTRRSLVTSSPMSTQQIILVTGGTGLVGQAIKYVVEHEPVGSRFGKQSADEKWIFLSSKDGDLRDFAATKAIFEKYKPTHVIHLAALVGGLYKNMAYKLTFLRDNLLINDNVLHCAYEAKAAKVVSCLSTCVFPDKVTYPIDETMVHNGPPHESNFGYAHGKRLVDVQNHAYNEEFGCRFTSVIPTNIFGPYDNYDLEDSHVIPGLVHKCLLAKKNKTPFVVAGTGKPLRQFIFSRDLAKLFVWVLREYDSIDPIILSVGEAEEVSIKEVADSIVEAVDFKGDYSFDTSRADGQFKKTASNAKLMTALPDFTFTPFRQALKESVSWFVENYDTARTGKH</sequence>
<comment type="caution">
    <text evidence="8">The sequence shown here is derived from an EMBL/GenBank/DDBJ whole genome shotgun (WGS) entry which is preliminary data.</text>
</comment>
<dbReference type="SUPFAM" id="SSF51735">
    <property type="entry name" value="NAD(P)-binding Rossmann-fold domains"/>
    <property type="match status" value="1"/>
</dbReference>
<dbReference type="eggNOG" id="KOG1431">
    <property type="taxonomic scope" value="Eukaryota"/>
</dbReference>
<evidence type="ECO:0000256" key="5">
    <source>
        <dbReference type="ARBA" id="ARBA00023002"/>
    </source>
</evidence>
<evidence type="ECO:0000256" key="4">
    <source>
        <dbReference type="ARBA" id="ARBA00022857"/>
    </source>
</evidence>
<keyword evidence="4" id="KW-0521">NADP</keyword>
<evidence type="ECO:0000313" key="8">
    <source>
        <dbReference type="EMBL" id="GAA97305.1"/>
    </source>
</evidence>
<dbReference type="PANTHER" id="PTHR43238">
    <property type="entry name" value="GDP-L-FUCOSE SYNTHASE"/>
    <property type="match status" value="1"/>
</dbReference>
<dbReference type="InterPro" id="IPR036291">
    <property type="entry name" value="NAD(P)-bd_dom_sf"/>
</dbReference>
<dbReference type="GO" id="GO:0042351">
    <property type="term" value="P:'de novo' GDP-L-fucose biosynthetic process"/>
    <property type="evidence" value="ECO:0007669"/>
    <property type="project" value="UniProtKB-UniPathway"/>
</dbReference>
<reference evidence="8 9" key="2">
    <citation type="journal article" date="2012" name="Open Biol.">
        <title>Characteristics of nucleosomes and linker DNA regions on the genome of the basidiomycete Mixia osmundae revealed by mono- and dinucleosome mapping.</title>
        <authorList>
            <person name="Nishida H."/>
            <person name="Kondo S."/>
            <person name="Matsumoto T."/>
            <person name="Suzuki Y."/>
            <person name="Yoshikawa H."/>
            <person name="Taylor T.D."/>
            <person name="Sugiyama J."/>
        </authorList>
    </citation>
    <scope>NUCLEOTIDE SEQUENCE [LARGE SCALE GENOMIC DNA]</scope>
    <source>
        <strain evidence="9">CBS 9802 / IAM 14324 / JCM 22182 / KY 12970</strain>
    </source>
</reference>
<dbReference type="Gene3D" id="3.40.50.720">
    <property type="entry name" value="NAD(P)-binding Rossmann-like Domain"/>
    <property type="match status" value="1"/>
</dbReference>
<keyword evidence="6" id="KW-0413">Isomerase</keyword>
<dbReference type="STRING" id="764103.G7E2W1"/>
<comment type="pathway">
    <text evidence="1">Nucleotide-sugar biosynthesis; GDP-L-fucose biosynthesis via de novo pathway; GDP-L-fucose from GDP-alpha-D-mannose: step 2/2.</text>
</comment>
<dbReference type="InParanoid" id="G7E2W1"/>
<dbReference type="AlphaFoldDB" id="G7E2W1"/>
<protein>
    <recommendedName>
        <fullName evidence="3">GDP-L-fucose synthase</fullName>
        <ecNumber evidence="3">1.1.1.271</ecNumber>
    </recommendedName>
</protein>
<evidence type="ECO:0000313" key="9">
    <source>
        <dbReference type="Proteomes" id="UP000009131"/>
    </source>
</evidence>
<dbReference type="GO" id="GO:0050577">
    <property type="term" value="F:GDP-L-fucose synthase activity"/>
    <property type="evidence" value="ECO:0007669"/>
    <property type="project" value="UniProtKB-EC"/>
</dbReference>
<accession>G7E2W1</accession>
<dbReference type="UniPathway" id="UPA00128">
    <property type="reaction ID" value="UER00191"/>
</dbReference>
<dbReference type="RefSeq" id="XP_014571023.1">
    <property type="nucleotide sequence ID" value="XM_014715537.1"/>
</dbReference>
<name>G7E2W1_MIXOS</name>
<organism evidence="8 9">
    <name type="scientific">Mixia osmundae (strain CBS 9802 / IAM 14324 / JCM 22182 / KY 12970)</name>
    <dbReference type="NCBI Taxonomy" id="764103"/>
    <lineage>
        <taxon>Eukaryota</taxon>
        <taxon>Fungi</taxon>
        <taxon>Dikarya</taxon>
        <taxon>Basidiomycota</taxon>
        <taxon>Pucciniomycotina</taxon>
        <taxon>Mixiomycetes</taxon>
        <taxon>Mixiales</taxon>
        <taxon>Mixiaceae</taxon>
        <taxon>Mixia</taxon>
    </lineage>
</organism>
<dbReference type="GO" id="GO:0016853">
    <property type="term" value="F:isomerase activity"/>
    <property type="evidence" value="ECO:0007669"/>
    <property type="project" value="UniProtKB-KW"/>
</dbReference>
<keyword evidence="9" id="KW-1185">Reference proteome</keyword>
<dbReference type="Proteomes" id="UP000009131">
    <property type="component" value="Unassembled WGS sequence"/>
</dbReference>
<dbReference type="CDD" id="cd05239">
    <property type="entry name" value="GDP_FS_SDR_e"/>
    <property type="match status" value="1"/>
</dbReference>
<dbReference type="Gene3D" id="3.90.25.10">
    <property type="entry name" value="UDP-galactose 4-epimerase, domain 1"/>
    <property type="match status" value="1"/>
</dbReference>
<evidence type="ECO:0000259" key="7">
    <source>
        <dbReference type="Pfam" id="PF01370"/>
    </source>
</evidence>
<evidence type="ECO:0000256" key="6">
    <source>
        <dbReference type="ARBA" id="ARBA00023235"/>
    </source>
</evidence>
<dbReference type="EC" id="1.1.1.271" evidence="3"/>
<dbReference type="OrthoDB" id="202470at2759"/>
<keyword evidence="5" id="KW-0560">Oxidoreductase</keyword>
<comment type="similarity">
    <text evidence="2">Belongs to the NAD(P)-dependent epimerase/dehydratase family. Fucose synthase subfamily.</text>
</comment>
<dbReference type="PANTHER" id="PTHR43238:SF1">
    <property type="entry name" value="GDP-L-FUCOSE SYNTHASE"/>
    <property type="match status" value="1"/>
</dbReference>
<dbReference type="EMBL" id="BABT02000117">
    <property type="protein sequence ID" value="GAA97305.1"/>
    <property type="molecule type" value="Genomic_DNA"/>
</dbReference>
<gene>
    <name evidence="8" type="primary">Mo03984</name>
    <name evidence="8" type="ORF">E5Q_03984</name>
</gene>
<feature type="domain" description="NAD-dependent epimerase/dehydratase" evidence="7">
    <location>
        <begin position="287"/>
        <end position="527"/>
    </location>
</feature>
<dbReference type="HAMAP" id="MF_00956">
    <property type="entry name" value="GDP_fucose_synth"/>
    <property type="match status" value="1"/>
</dbReference>
<evidence type="ECO:0000256" key="3">
    <source>
        <dbReference type="ARBA" id="ARBA00012371"/>
    </source>
</evidence>
<dbReference type="HOGENOM" id="CLU_449108_0_0_1"/>
<evidence type="ECO:0000256" key="1">
    <source>
        <dbReference type="ARBA" id="ARBA00004883"/>
    </source>
</evidence>
<dbReference type="InterPro" id="IPR028614">
    <property type="entry name" value="GDP_fucose/colitose_synth"/>
</dbReference>
<dbReference type="InterPro" id="IPR001509">
    <property type="entry name" value="Epimerase_deHydtase"/>
</dbReference>
<dbReference type="Pfam" id="PF01370">
    <property type="entry name" value="Epimerase"/>
    <property type="match status" value="1"/>
</dbReference>
<proteinExistence type="inferred from homology"/>